<accession>A0A6J7LGP0</accession>
<proteinExistence type="predicted"/>
<gene>
    <name evidence="1" type="ORF">UFOPK3773_02354</name>
</gene>
<evidence type="ECO:0000313" key="1">
    <source>
        <dbReference type="EMBL" id="CAB4965169.1"/>
    </source>
</evidence>
<sequence>MLLILVIKLVFQPLMFWLKADAFANMPSMSVTFCVFHVPMGWLNADAPENMTYMTMTLPVFQVPIG</sequence>
<protein>
    <submittedName>
        <fullName evidence="1">Unannotated protein</fullName>
    </submittedName>
</protein>
<reference evidence="1" key="1">
    <citation type="submission" date="2020-05" db="EMBL/GenBank/DDBJ databases">
        <authorList>
            <person name="Chiriac C."/>
            <person name="Salcher M."/>
            <person name="Ghai R."/>
            <person name="Kavagutti S V."/>
        </authorList>
    </citation>
    <scope>NUCLEOTIDE SEQUENCE</scope>
</reference>
<dbReference type="EMBL" id="CAFBNF010000396">
    <property type="protein sequence ID" value="CAB4965169.1"/>
    <property type="molecule type" value="Genomic_DNA"/>
</dbReference>
<organism evidence="1">
    <name type="scientific">freshwater metagenome</name>
    <dbReference type="NCBI Taxonomy" id="449393"/>
    <lineage>
        <taxon>unclassified sequences</taxon>
        <taxon>metagenomes</taxon>
        <taxon>ecological metagenomes</taxon>
    </lineage>
</organism>
<name>A0A6J7LGP0_9ZZZZ</name>
<dbReference type="AlphaFoldDB" id="A0A6J7LGP0"/>